<sequence length="223" mass="25189">MGGFFPMTALELRPNRQVIPAGTELWRVHKSIYAPDQFNPVLADIRNGGGRFDGTVLDPYHSLYLAADPTTAVAESVLRSRFFDPRRSTRYIPWITVRGRTLSALRTRCDLNLVSLVKEQDLAAVCQNSTLLEGEQDYPQSRRWASEIRAQAPGFMGLLWQSRRNRPEPAMVLFHDRFDDCDGKPLEVLPEGGIADLGSDAGIDRANELLRLLRSEISRPRRP</sequence>
<comment type="caution">
    <text evidence="2">The sequence shown here is derived from an EMBL/GenBank/DDBJ whole genome shotgun (WGS) entry which is preliminary data.</text>
</comment>
<dbReference type="STRING" id="83656.B1H18_11525"/>
<accession>A0A1V4A9M9</accession>
<evidence type="ECO:0000259" key="1">
    <source>
        <dbReference type="SMART" id="SM00953"/>
    </source>
</evidence>
<keyword evidence="3" id="KW-1185">Reference proteome</keyword>
<dbReference type="OrthoDB" id="4258344at2"/>
<evidence type="ECO:0000313" key="2">
    <source>
        <dbReference type="EMBL" id="OON80532.1"/>
    </source>
</evidence>
<reference evidence="2 3" key="1">
    <citation type="submission" date="2017-02" db="EMBL/GenBank/DDBJ databases">
        <title>Draft Genome Sequence of Streptomyces tsukubaensis F601, a Producer of the immunosuppressant tacrolimus FK506.</title>
        <authorList>
            <person name="Zong G."/>
            <person name="Zhong C."/>
            <person name="Fu J."/>
            <person name="Qin R."/>
            <person name="Cao G."/>
        </authorList>
    </citation>
    <scope>NUCLEOTIDE SEQUENCE [LARGE SCALE GENOMIC DNA]</scope>
    <source>
        <strain evidence="2 3">F601</strain>
    </source>
</reference>
<name>A0A1V4A9M9_9ACTN</name>
<dbReference type="Pfam" id="PF08808">
    <property type="entry name" value="RES"/>
    <property type="match status" value="1"/>
</dbReference>
<dbReference type="EMBL" id="MVFC01000007">
    <property type="protein sequence ID" value="OON80532.1"/>
    <property type="molecule type" value="Genomic_DNA"/>
</dbReference>
<dbReference type="AlphaFoldDB" id="A0A1V4A9M9"/>
<dbReference type="SMART" id="SM00953">
    <property type="entry name" value="RES"/>
    <property type="match status" value="1"/>
</dbReference>
<feature type="domain" description="RES" evidence="1">
    <location>
        <begin position="43"/>
        <end position="184"/>
    </location>
</feature>
<dbReference type="Proteomes" id="UP000190539">
    <property type="component" value="Unassembled WGS sequence"/>
</dbReference>
<organism evidence="2 3">
    <name type="scientific">Streptomyces tsukubensis</name>
    <dbReference type="NCBI Taxonomy" id="83656"/>
    <lineage>
        <taxon>Bacteria</taxon>
        <taxon>Bacillati</taxon>
        <taxon>Actinomycetota</taxon>
        <taxon>Actinomycetes</taxon>
        <taxon>Kitasatosporales</taxon>
        <taxon>Streptomycetaceae</taxon>
        <taxon>Streptomyces</taxon>
    </lineage>
</organism>
<gene>
    <name evidence="2" type="ORF">B1H18_11525</name>
</gene>
<dbReference type="RefSeq" id="WP_077967336.1">
    <property type="nucleotide sequence ID" value="NZ_CP045178.1"/>
</dbReference>
<protein>
    <recommendedName>
        <fullName evidence="1">RES domain-containing protein</fullName>
    </recommendedName>
</protein>
<proteinExistence type="predicted"/>
<dbReference type="InterPro" id="IPR014914">
    <property type="entry name" value="RES_dom"/>
</dbReference>
<evidence type="ECO:0000313" key="3">
    <source>
        <dbReference type="Proteomes" id="UP000190539"/>
    </source>
</evidence>